<organism evidence="10 11">
    <name type="scientific">Buchnera aphidicola</name>
    <name type="common">Lipaphis pseudobrassicae</name>
    <dbReference type="NCBI Taxonomy" id="1258543"/>
    <lineage>
        <taxon>Bacteria</taxon>
        <taxon>Pseudomonadati</taxon>
        <taxon>Pseudomonadota</taxon>
        <taxon>Gammaproteobacteria</taxon>
        <taxon>Enterobacterales</taxon>
        <taxon>Erwiniaceae</taxon>
        <taxon>Buchnera</taxon>
    </lineage>
</organism>
<dbReference type="AlphaFoldDB" id="A0A4D6Y123"/>
<keyword evidence="5" id="KW-0472">Membrane</keyword>
<dbReference type="Pfam" id="PF09976">
    <property type="entry name" value="TPR_21"/>
    <property type="match status" value="1"/>
</dbReference>
<evidence type="ECO:0000256" key="5">
    <source>
        <dbReference type="ARBA" id="ARBA00023136"/>
    </source>
</evidence>
<dbReference type="EMBL" id="CP034870">
    <property type="protein sequence ID" value="QCI22423.1"/>
    <property type="molecule type" value="Genomic_DNA"/>
</dbReference>
<dbReference type="GO" id="GO:0005886">
    <property type="term" value="C:plasma membrane"/>
    <property type="evidence" value="ECO:0007669"/>
    <property type="project" value="UniProtKB-SubCell"/>
</dbReference>
<gene>
    <name evidence="10" type="ORF">D9V70_03130</name>
</gene>
<evidence type="ECO:0000256" key="1">
    <source>
        <dbReference type="ARBA" id="ARBA00004401"/>
    </source>
</evidence>
<dbReference type="Proteomes" id="UP000298564">
    <property type="component" value="Chromosome"/>
</dbReference>
<evidence type="ECO:0000256" key="6">
    <source>
        <dbReference type="ARBA" id="ARBA00023186"/>
    </source>
</evidence>
<evidence type="ECO:0000256" key="2">
    <source>
        <dbReference type="ARBA" id="ARBA00022475"/>
    </source>
</evidence>
<dbReference type="OrthoDB" id="9789675at2"/>
<keyword evidence="6" id="KW-0143">Chaperone</keyword>
<dbReference type="PANTHER" id="PTHR38035">
    <property type="entry name" value="UPF0070 PROTEIN YFGM"/>
    <property type="match status" value="1"/>
</dbReference>
<reference evidence="10 11" key="2">
    <citation type="submission" date="2019-05" db="EMBL/GenBank/DDBJ databases">
        <title>Genome evolution of the obligate endosymbiont Buchnera aphidicola.</title>
        <authorList>
            <person name="Moran N.A."/>
        </authorList>
    </citation>
    <scope>NUCLEOTIDE SEQUENCE [LARGE SCALE GENOMIC DNA]</scope>
    <source>
        <strain evidence="10 11">Lps</strain>
    </source>
</reference>
<dbReference type="Gene3D" id="1.25.40.10">
    <property type="entry name" value="Tetratricopeptide repeat domain"/>
    <property type="match status" value="1"/>
</dbReference>
<reference evidence="10 11" key="1">
    <citation type="submission" date="2018-12" db="EMBL/GenBank/DDBJ databases">
        <authorList>
            <person name="Chong R.A."/>
        </authorList>
    </citation>
    <scope>NUCLEOTIDE SEQUENCE [LARGE SCALE GENOMIC DNA]</scope>
    <source>
        <strain evidence="10 11">Lps</strain>
    </source>
</reference>
<accession>A0A4D6Y123</accession>
<evidence type="ECO:0000313" key="11">
    <source>
        <dbReference type="Proteomes" id="UP000298564"/>
    </source>
</evidence>
<protein>
    <recommendedName>
        <fullName evidence="8">Ancillary SecYEG translocon subunit</fullName>
    </recommendedName>
</protein>
<dbReference type="PANTHER" id="PTHR38035:SF1">
    <property type="entry name" value="ANCILLARY SECYEG TRANSLOCON SUBUNIT"/>
    <property type="match status" value="1"/>
</dbReference>
<keyword evidence="4" id="KW-1133">Transmembrane helix</keyword>
<dbReference type="InterPro" id="IPR018704">
    <property type="entry name" value="SecYEG/CpoB_TPR"/>
</dbReference>
<evidence type="ECO:0000259" key="9">
    <source>
        <dbReference type="Pfam" id="PF09976"/>
    </source>
</evidence>
<evidence type="ECO:0000256" key="7">
    <source>
        <dbReference type="ARBA" id="ARBA00024197"/>
    </source>
</evidence>
<keyword evidence="3" id="KW-0812">Transmembrane</keyword>
<comment type="similarity">
    <text evidence="7">Belongs to the YfgM family.</text>
</comment>
<evidence type="ECO:0000256" key="8">
    <source>
        <dbReference type="ARBA" id="ARBA00024235"/>
    </source>
</evidence>
<keyword evidence="2" id="KW-1003">Cell membrane</keyword>
<dbReference type="RefSeq" id="WP_158356263.1">
    <property type="nucleotide sequence ID" value="NZ_CP034870.1"/>
</dbReference>
<dbReference type="SUPFAM" id="SSF48452">
    <property type="entry name" value="TPR-like"/>
    <property type="match status" value="1"/>
</dbReference>
<evidence type="ECO:0000256" key="3">
    <source>
        <dbReference type="ARBA" id="ARBA00022692"/>
    </source>
</evidence>
<feature type="domain" description="Ancillary SecYEG translocon subunit/Cell division coordinator CpoB TPR" evidence="9">
    <location>
        <begin position="32"/>
        <end position="189"/>
    </location>
</feature>
<dbReference type="InterPro" id="IPR011990">
    <property type="entry name" value="TPR-like_helical_dom_sf"/>
</dbReference>
<dbReference type="GO" id="GO:0044877">
    <property type="term" value="F:protein-containing complex binding"/>
    <property type="evidence" value="ECO:0007669"/>
    <property type="project" value="InterPro"/>
</dbReference>
<dbReference type="InterPro" id="IPR026039">
    <property type="entry name" value="YfgM"/>
</dbReference>
<name>A0A4D6Y123_9GAMM</name>
<sequence>MFNISKKNIIVLIIFFLIFSLFFFSKKRSIPVYEKNKQQIEYEEIKRKINSQESKNLNKVENFIIKNNNIYGTLIAMELAKKYILNNNLDKAFTQLNHCLEYTKENNLKNILQLRMTKIKIQKNEYNQAMNIIKSITDKNWKNIVEHIKGDIFAKQNKNKEAIKCWKKSLLIESLNASREILRMKINELK</sequence>
<evidence type="ECO:0000256" key="4">
    <source>
        <dbReference type="ARBA" id="ARBA00022989"/>
    </source>
</evidence>
<evidence type="ECO:0000313" key="10">
    <source>
        <dbReference type="EMBL" id="QCI22423.1"/>
    </source>
</evidence>
<comment type="subcellular location">
    <subcellularLocation>
        <location evidence="1">Cell membrane</location>
        <topology evidence="1">Single-pass type II membrane protein</topology>
    </subcellularLocation>
</comment>
<proteinExistence type="inferred from homology"/>